<sequence length="592" mass="66648">MNKTETQNEEIRIIIIGASRSGKSTAANVLLGKVSADTRQRSHMTCQFGMTKTEHGYVKVLDTPDILAPKLREESKATEEIQKWKTMCPDPHLILLAIRCDSHDLDADVMRFNKFRRLWGDNLRRRLVVLFTFGDKLQKDIDELLARSHPTLQDILDGTGHRYVIFDSSLGASKQDGRVHQVFNFVNEFRHGFKVMIIGKSKSGKSSLGNYLLNTSAFSVSPGPTSATTYTVTRSAEIDGVAITVTDTPDVRNLGIVKTSAEEEIKQCNEDPVQDRKTQFMRLRAFAFNEGAPFECNERHSESRTAIKPTVQGASEKHHGDKFQPLKTVKVFTCETDFQSRVSAQSYVETSYYQGYEKEMKERSTFCDALDDERYNLVLFGKTGSGKSSLGNMLLGKDEFKVQQGMKSGTQSSDWGQATINGVKLEITDLPGLSDTHRQEEEIIREIAKGTALVSPGPHVAIFVIAGGRKEALSHAIINAPDSIQLILKEVGYRYIAIENSASEKDKKQQRDEALQAIRSLCEKNQGRYYAVPKEIHRLIEKAEEDKVKAQRCTMNEAAQNLRKEIAADKQPELVTEVEKEAKRRRWKCEIM</sequence>
<dbReference type="Pfam" id="PF04548">
    <property type="entry name" value="AIG1"/>
    <property type="match status" value="4"/>
</dbReference>
<keyword evidence="3" id="KW-0342">GTP-binding</keyword>
<comment type="caution">
    <text evidence="5">The sequence shown here is derived from an EMBL/GenBank/DDBJ whole genome shotgun (WGS) entry which is preliminary data.</text>
</comment>
<evidence type="ECO:0000256" key="3">
    <source>
        <dbReference type="ARBA" id="ARBA00023134"/>
    </source>
</evidence>
<feature type="domain" description="AIG1-type G" evidence="4">
    <location>
        <begin position="8"/>
        <end position="216"/>
    </location>
</feature>
<dbReference type="EMBL" id="PZQS01000010">
    <property type="protein sequence ID" value="PVD24016.1"/>
    <property type="molecule type" value="Genomic_DNA"/>
</dbReference>
<proteinExistence type="inferred from homology"/>
<protein>
    <recommendedName>
        <fullName evidence="4">AIG1-type G domain-containing protein</fullName>
    </recommendedName>
</protein>
<evidence type="ECO:0000256" key="2">
    <source>
        <dbReference type="ARBA" id="ARBA00022741"/>
    </source>
</evidence>
<dbReference type="Gene3D" id="3.40.50.300">
    <property type="entry name" value="P-loop containing nucleotide triphosphate hydrolases"/>
    <property type="match status" value="4"/>
</dbReference>
<keyword evidence="2" id="KW-0547">Nucleotide-binding</keyword>
<dbReference type="STRING" id="400727.A0A2T7NS82"/>
<dbReference type="AlphaFoldDB" id="A0A2T7NS82"/>
<comment type="similarity">
    <text evidence="1">Belongs to the TRAFAC class TrmE-Era-EngA-EngB-Septin-like GTPase superfamily. AIG1/Toc34/Toc159-like paraseptin GTPase family. IAN subfamily.</text>
</comment>
<evidence type="ECO:0000313" key="5">
    <source>
        <dbReference type="EMBL" id="PVD24016.1"/>
    </source>
</evidence>
<reference evidence="5 6" key="1">
    <citation type="submission" date="2018-04" db="EMBL/GenBank/DDBJ databases">
        <title>The genome of golden apple snail Pomacea canaliculata provides insight into stress tolerance and invasive adaptation.</title>
        <authorList>
            <person name="Liu C."/>
            <person name="Liu B."/>
            <person name="Ren Y."/>
            <person name="Zhang Y."/>
            <person name="Wang H."/>
            <person name="Li S."/>
            <person name="Jiang F."/>
            <person name="Yin L."/>
            <person name="Zhang G."/>
            <person name="Qian W."/>
            <person name="Fan W."/>
        </authorList>
    </citation>
    <scope>NUCLEOTIDE SEQUENCE [LARGE SCALE GENOMIC DNA]</scope>
    <source>
        <strain evidence="5">SZHN2017</strain>
        <tissue evidence="5">Muscle</tissue>
    </source>
</reference>
<dbReference type="Proteomes" id="UP000245119">
    <property type="component" value="Linkage Group LG10"/>
</dbReference>
<dbReference type="PANTHER" id="PTHR10903:SF103">
    <property type="entry name" value="GTPASE IMAP FAMILY MEMBER GIMD1"/>
    <property type="match status" value="1"/>
</dbReference>
<evidence type="ECO:0000256" key="1">
    <source>
        <dbReference type="ARBA" id="ARBA00008535"/>
    </source>
</evidence>
<dbReference type="SUPFAM" id="SSF52540">
    <property type="entry name" value="P-loop containing nucleoside triphosphate hydrolases"/>
    <property type="match status" value="3"/>
</dbReference>
<dbReference type="PANTHER" id="PTHR10903">
    <property type="entry name" value="GTPASE, IMAP FAMILY MEMBER-RELATED"/>
    <property type="match status" value="1"/>
</dbReference>
<dbReference type="InterPro" id="IPR006703">
    <property type="entry name" value="G_AIG1"/>
</dbReference>
<evidence type="ECO:0000259" key="4">
    <source>
        <dbReference type="PROSITE" id="PS51720"/>
    </source>
</evidence>
<name>A0A2T7NS82_POMCA</name>
<dbReference type="GO" id="GO:0005525">
    <property type="term" value="F:GTP binding"/>
    <property type="evidence" value="ECO:0007669"/>
    <property type="project" value="UniProtKB-KW"/>
</dbReference>
<dbReference type="InterPro" id="IPR045058">
    <property type="entry name" value="GIMA/IAN/Toc"/>
</dbReference>
<keyword evidence="6" id="KW-1185">Reference proteome</keyword>
<accession>A0A2T7NS82</accession>
<dbReference type="InterPro" id="IPR027417">
    <property type="entry name" value="P-loop_NTPase"/>
</dbReference>
<dbReference type="OrthoDB" id="9982588at2759"/>
<dbReference type="PROSITE" id="PS51720">
    <property type="entry name" value="G_AIG1"/>
    <property type="match status" value="1"/>
</dbReference>
<gene>
    <name evidence="5" type="ORF">C0Q70_17293</name>
</gene>
<evidence type="ECO:0000313" key="6">
    <source>
        <dbReference type="Proteomes" id="UP000245119"/>
    </source>
</evidence>
<organism evidence="5 6">
    <name type="scientific">Pomacea canaliculata</name>
    <name type="common">Golden apple snail</name>
    <dbReference type="NCBI Taxonomy" id="400727"/>
    <lineage>
        <taxon>Eukaryota</taxon>
        <taxon>Metazoa</taxon>
        <taxon>Spiralia</taxon>
        <taxon>Lophotrochozoa</taxon>
        <taxon>Mollusca</taxon>
        <taxon>Gastropoda</taxon>
        <taxon>Caenogastropoda</taxon>
        <taxon>Architaenioglossa</taxon>
        <taxon>Ampullarioidea</taxon>
        <taxon>Ampullariidae</taxon>
        <taxon>Pomacea</taxon>
    </lineage>
</organism>